<feature type="binding site" evidence="4">
    <location>
        <position position="47"/>
    </location>
    <ligand>
        <name>S-adenosyl-L-methionine</name>
        <dbReference type="ChEBI" id="CHEBI:59789"/>
    </ligand>
</feature>
<feature type="binding site" evidence="4">
    <location>
        <position position="107"/>
    </location>
    <ligand>
        <name>S-adenosyl-L-methionine</name>
        <dbReference type="ChEBI" id="CHEBI:59789"/>
    </ligand>
</feature>
<dbReference type="GO" id="GO:0032259">
    <property type="term" value="P:methylation"/>
    <property type="evidence" value="ECO:0007669"/>
    <property type="project" value="UniProtKB-KW"/>
</dbReference>
<dbReference type="Proteomes" id="UP001165584">
    <property type="component" value="Unassembled WGS sequence"/>
</dbReference>
<gene>
    <name evidence="4" type="primary">menG</name>
    <name evidence="5" type="ORF">N1027_02350</name>
</gene>
<evidence type="ECO:0000313" key="6">
    <source>
        <dbReference type="Proteomes" id="UP001165584"/>
    </source>
</evidence>
<dbReference type="NCBIfam" id="TIGR01934">
    <property type="entry name" value="MenG_MenH_UbiE"/>
    <property type="match status" value="1"/>
</dbReference>
<comment type="similarity">
    <text evidence="4">Belongs to the class I-like SAM-binding methyltransferase superfamily. MenG/UbiE family.</text>
</comment>
<keyword evidence="6" id="KW-1185">Reference proteome</keyword>
<protein>
    <recommendedName>
        <fullName evidence="4">Demethylmenaquinone methyltransferase</fullName>
        <ecNumber evidence="4">2.1.1.163</ecNumber>
    </recommendedName>
</protein>
<dbReference type="InterPro" id="IPR029063">
    <property type="entry name" value="SAM-dependent_MTases_sf"/>
</dbReference>
<accession>A0ABT2GL61</accession>
<feature type="binding site" evidence="4">
    <location>
        <position position="65"/>
    </location>
    <ligand>
        <name>S-adenosyl-L-methionine</name>
        <dbReference type="ChEBI" id="CHEBI:59789"/>
    </ligand>
</feature>
<dbReference type="GO" id="GO:0008168">
    <property type="term" value="F:methyltransferase activity"/>
    <property type="evidence" value="ECO:0007669"/>
    <property type="project" value="UniProtKB-KW"/>
</dbReference>
<comment type="catalytic activity">
    <reaction evidence="4">
        <text>a 2-demethylmenaquinol + S-adenosyl-L-methionine = a menaquinol + S-adenosyl-L-homocysteine + H(+)</text>
        <dbReference type="Rhea" id="RHEA:42640"/>
        <dbReference type="Rhea" id="RHEA-COMP:9539"/>
        <dbReference type="Rhea" id="RHEA-COMP:9563"/>
        <dbReference type="ChEBI" id="CHEBI:15378"/>
        <dbReference type="ChEBI" id="CHEBI:18151"/>
        <dbReference type="ChEBI" id="CHEBI:55437"/>
        <dbReference type="ChEBI" id="CHEBI:57856"/>
        <dbReference type="ChEBI" id="CHEBI:59789"/>
        <dbReference type="EC" id="2.1.1.163"/>
    </reaction>
</comment>
<dbReference type="Gene3D" id="3.40.50.150">
    <property type="entry name" value="Vaccinia Virus protein VP39"/>
    <property type="match status" value="1"/>
</dbReference>
<proteinExistence type="inferred from homology"/>
<dbReference type="InterPro" id="IPR004033">
    <property type="entry name" value="UbiE/COQ5_MeTrFase"/>
</dbReference>
<dbReference type="EMBL" id="JANLCM010000001">
    <property type="protein sequence ID" value="MCS5716967.1"/>
    <property type="molecule type" value="Genomic_DNA"/>
</dbReference>
<keyword evidence="4" id="KW-0474">Menaquinone biosynthesis</keyword>
<keyword evidence="3 4" id="KW-0949">S-adenosyl-L-methionine</keyword>
<organism evidence="5 6">
    <name type="scientific">Herbiconiux aconitum</name>
    <dbReference type="NCBI Taxonomy" id="2970913"/>
    <lineage>
        <taxon>Bacteria</taxon>
        <taxon>Bacillati</taxon>
        <taxon>Actinomycetota</taxon>
        <taxon>Actinomycetes</taxon>
        <taxon>Micrococcales</taxon>
        <taxon>Microbacteriaceae</taxon>
        <taxon>Herbiconiux</taxon>
    </lineage>
</organism>
<dbReference type="Pfam" id="PF01209">
    <property type="entry name" value="Ubie_methyltran"/>
    <property type="match status" value="1"/>
</dbReference>
<comment type="function">
    <text evidence="4">Methyltransferase required for the conversion of demethylmenaquinol (DMKH2) to menaquinol (MKH2).</text>
</comment>
<dbReference type="PANTHER" id="PTHR43591">
    <property type="entry name" value="METHYLTRANSFERASE"/>
    <property type="match status" value="1"/>
</dbReference>
<reference evidence="5" key="1">
    <citation type="submission" date="2022-08" db="EMBL/GenBank/DDBJ databases">
        <authorList>
            <person name="Deng Y."/>
            <person name="Han X.-F."/>
            <person name="Zhang Y.-Q."/>
        </authorList>
    </citation>
    <scope>NUCLEOTIDE SEQUENCE</scope>
    <source>
        <strain evidence="5">CPCC 205763</strain>
    </source>
</reference>
<dbReference type="PANTHER" id="PTHR43591:SF24">
    <property type="entry name" value="2-METHOXY-6-POLYPRENYL-1,4-BENZOQUINOL METHYLASE, MITOCHONDRIAL"/>
    <property type="match status" value="1"/>
</dbReference>
<feature type="binding site" evidence="4">
    <location>
        <begin position="90"/>
        <end position="91"/>
    </location>
    <ligand>
        <name>S-adenosyl-L-methionine</name>
        <dbReference type="ChEBI" id="CHEBI:59789"/>
    </ligand>
</feature>
<evidence type="ECO:0000256" key="3">
    <source>
        <dbReference type="ARBA" id="ARBA00022691"/>
    </source>
</evidence>
<dbReference type="HAMAP" id="MF_01813">
    <property type="entry name" value="MenG_UbiE_methyltr"/>
    <property type="match status" value="1"/>
</dbReference>
<dbReference type="CDD" id="cd02440">
    <property type="entry name" value="AdoMet_MTases"/>
    <property type="match status" value="1"/>
</dbReference>
<keyword evidence="1 4" id="KW-0489">Methyltransferase</keyword>
<comment type="pathway">
    <text evidence="4">Quinol/quinone metabolism; menaquinone biosynthesis; menaquinol from 1,4-dihydroxy-2-naphthoate: step 2/2.</text>
</comment>
<dbReference type="PROSITE" id="PS51608">
    <property type="entry name" value="SAM_MT_UBIE"/>
    <property type="match status" value="1"/>
</dbReference>
<keyword evidence="2 4" id="KW-0808">Transferase</keyword>
<evidence type="ECO:0000313" key="5">
    <source>
        <dbReference type="EMBL" id="MCS5716967.1"/>
    </source>
</evidence>
<sequence length="222" mass="23974">MFDQVAAGYDRTNTVLSVGNAMLWRVATTRAVAPRPGERILDLAAGTGTSSASLARSGAHIVAADFSPGMIEVGKKRQAGLPNIEFVVADGMNLPFADDEFDAVTISFGLRNIAEPQTALAELFRVTAPGGRIVICEFSKPVAPIRSAYYWYLKNVMPTLAKAASSNVPAYDYLFESIESWPDQKTLAGWLRQAGFGHVKYRDLSAGIVALHKGTKPLPEEK</sequence>
<dbReference type="SUPFAM" id="SSF53335">
    <property type="entry name" value="S-adenosyl-L-methionine-dependent methyltransferases"/>
    <property type="match status" value="1"/>
</dbReference>
<evidence type="ECO:0000256" key="2">
    <source>
        <dbReference type="ARBA" id="ARBA00022679"/>
    </source>
</evidence>
<evidence type="ECO:0000256" key="1">
    <source>
        <dbReference type="ARBA" id="ARBA00022603"/>
    </source>
</evidence>
<comment type="caution">
    <text evidence="5">The sequence shown here is derived from an EMBL/GenBank/DDBJ whole genome shotgun (WGS) entry which is preliminary data.</text>
</comment>
<evidence type="ECO:0000256" key="4">
    <source>
        <dbReference type="HAMAP-Rule" id="MF_01813"/>
    </source>
</evidence>
<name>A0ABT2GL61_9MICO</name>
<dbReference type="EC" id="2.1.1.163" evidence="4"/>